<reference evidence="6 7" key="1">
    <citation type="submission" date="2018-10" db="EMBL/GenBank/DDBJ databases">
        <title>Aeromicrobium sp. 9W16Y-2 whole genome shotgun sequence.</title>
        <authorList>
            <person name="Li F."/>
        </authorList>
    </citation>
    <scope>NUCLEOTIDE SEQUENCE [LARGE SCALE GENOMIC DNA]</scope>
    <source>
        <strain evidence="6 7">9W16Y-2</strain>
    </source>
</reference>
<dbReference type="PANTHER" id="PTHR37419:SF8">
    <property type="entry name" value="TOXIN YJJJ"/>
    <property type="match status" value="1"/>
</dbReference>
<dbReference type="Proteomes" id="UP000282515">
    <property type="component" value="Unassembled WGS sequence"/>
</dbReference>
<organism evidence="6 7">
    <name type="scientific">Aeromicrobium phragmitis</name>
    <dbReference type="NCBI Taxonomy" id="2478914"/>
    <lineage>
        <taxon>Bacteria</taxon>
        <taxon>Bacillati</taxon>
        <taxon>Actinomycetota</taxon>
        <taxon>Actinomycetes</taxon>
        <taxon>Propionibacteriales</taxon>
        <taxon>Nocardioidaceae</taxon>
        <taxon>Aeromicrobium</taxon>
    </lineage>
</organism>
<name>A0A3L8PLF1_9ACTN</name>
<dbReference type="OrthoDB" id="3182374at2"/>
<dbReference type="EMBL" id="RDBF01000004">
    <property type="protein sequence ID" value="RLV56090.1"/>
    <property type="molecule type" value="Genomic_DNA"/>
</dbReference>
<dbReference type="PANTHER" id="PTHR37419">
    <property type="entry name" value="SERINE/THREONINE-PROTEIN KINASE TOXIN HIPA"/>
    <property type="match status" value="1"/>
</dbReference>
<dbReference type="GO" id="GO:0004674">
    <property type="term" value="F:protein serine/threonine kinase activity"/>
    <property type="evidence" value="ECO:0007669"/>
    <property type="project" value="TreeGrafter"/>
</dbReference>
<keyword evidence="7" id="KW-1185">Reference proteome</keyword>
<protein>
    <submittedName>
        <fullName evidence="6">Type II toxin-antitoxin system HipA family toxin</fullName>
    </submittedName>
</protein>
<gene>
    <name evidence="6" type="ORF">D9V41_06495</name>
</gene>
<dbReference type="GO" id="GO:0005829">
    <property type="term" value="C:cytosol"/>
    <property type="evidence" value="ECO:0007669"/>
    <property type="project" value="TreeGrafter"/>
</dbReference>
<dbReference type="AlphaFoldDB" id="A0A3L8PLF1"/>
<sequence length="414" mass="44304">MTRSFTVFTTLGGESVEAGTVNFTEGRTFTSSFRYAVDYLARPDSYPIEPGLPLDDAPHVVGGGLPLALDDASPDRWGRMLLERQRGTDRLDDPSLSPSLTPADYLVGVSDATRQGALRFTGEPEGPYLADLPAVPKVLELPRLLAAADAVTADDSDWAGAVKTLLDAGTGALGGAMPKAAVVEDGALWLAKFPVLGQSVDLAAWEKTALDLAAMSGVSVPERRILRLGERTALLVKRFDRAGEQRIPYISARTLIEEESETPHADYTDIVASLRAEGTRPDADSEALFRLVVLGALTNNTDNHLRNLGFLRSGTGWILAPAFDITPQRDLGQPRATSIAGSVYPGDTGRGLLALAPHCKLTENRARAITAEVLDVVSAWRDVAEENGAPGARIEVFAESFDTMAEIVRRDVLG</sequence>
<dbReference type="Pfam" id="PF13657">
    <property type="entry name" value="Couple_hipA"/>
    <property type="match status" value="1"/>
</dbReference>
<evidence type="ECO:0000313" key="7">
    <source>
        <dbReference type="Proteomes" id="UP000282515"/>
    </source>
</evidence>
<accession>A0A3L8PLF1</accession>
<evidence type="ECO:0000256" key="2">
    <source>
        <dbReference type="ARBA" id="ARBA00022679"/>
    </source>
</evidence>
<dbReference type="Gene3D" id="1.10.1070.20">
    <property type="match status" value="1"/>
</dbReference>
<dbReference type="InterPro" id="IPR017508">
    <property type="entry name" value="HipA_N1"/>
</dbReference>
<evidence type="ECO:0000313" key="6">
    <source>
        <dbReference type="EMBL" id="RLV56090.1"/>
    </source>
</evidence>
<proteinExistence type="inferred from homology"/>
<dbReference type="Pfam" id="PF07804">
    <property type="entry name" value="HipA_C"/>
    <property type="match status" value="1"/>
</dbReference>
<dbReference type="InterPro" id="IPR052028">
    <property type="entry name" value="HipA_Ser/Thr_kinase"/>
</dbReference>
<keyword evidence="2" id="KW-0808">Transferase</keyword>
<feature type="domain" description="HipA-like C-terminal" evidence="4">
    <location>
        <begin position="172"/>
        <end position="380"/>
    </location>
</feature>
<comment type="similarity">
    <text evidence="1">Belongs to the HipA Ser/Thr kinase family.</text>
</comment>
<dbReference type="RefSeq" id="WP_121793749.1">
    <property type="nucleotide sequence ID" value="NZ_RDBF01000004.1"/>
</dbReference>
<feature type="domain" description="HipA N-terminal subdomain 1" evidence="5">
    <location>
        <begin position="16"/>
        <end position="93"/>
    </location>
</feature>
<comment type="caution">
    <text evidence="6">The sequence shown here is derived from an EMBL/GenBank/DDBJ whole genome shotgun (WGS) entry which is preliminary data.</text>
</comment>
<evidence type="ECO:0000256" key="1">
    <source>
        <dbReference type="ARBA" id="ARBA00010164"/>
    </source>
</evidence>
<evidence type="ECO:0000259" key="4">
    <source>
        <dbReference type="Pfam" id="PF07804"/>
    </source>
</evidence>
<evidence type="ECO:0000259" key="5">
    <source>
        <dbReference type="Pfam" id="PF13657"/>
    </source>
</evidence>
<dbReference type="InterPro" id="IPR012893">
    <property type="entry name" value="HipA-like_C"/>
</dbReference>
<evidence type="ECO:0000256" key="3">
    <source>
        <dbReference type="ARBA" id="ARBA00022777"/>
    </source>
</evidence>
<keyword evidence="3" id="KW-0418">Kinase</keyword>